<dbReference type="InterPro" id="IPR036388">
    <property type="entry name" value="WH-like_DNA-bd_sf"/>
</dbReference>
<dbReference type="GO" id="GO:0003677">
    <property type="term" value="F:DNA binding"/>
    <property type="evidence" value="ECO:0007669"/>
    <property type="project" value="UniProtKB-KW"/>
</dbReference>
<dbReference type="AlphaFoldDB" id="Q01P16"/>
<dbReference type="InParanoid" id="Q01P16"/>
<evidence type="ECO:0000256" key="1">
    <source>
        <dbReference type="ARBA" id="ARBA00023125"/>
    </source>
</evidence>
<proteinExistence type="predicted"/>
<dbReference type="EMBL" id="CP000473">
    <property type="protein sequence ID" value="ABJ88604.1"/>
    <property type="molecule type" value="Genomic_DNA"/>
</dbReference>
<organism evidence="2">
    <name type="scientific">Solibacter usitatus (strain Ellin6076)</name>
    <dbReference type="NCBI Taxonomy" id="234267"/>
    <lineage>
        <taxon>Bacteria</taxon>
        <taxon>Pseudomonadati</taxon>
        <taxon>Acidobacteriota</taxon>
        <taxon>Terriglobia</taxon>
        <taxon>Bryobacterales</taxon>
        <taxon>Solibacteraceae</taxon>
        <taxon>Candidatus Solibacter</taxon>
    </lineage>
</organism>
<gene>
    <name evidence="2" type="ordered locus">Acid_7705</name>
</gene>
<dbReference type="FunCoup" id="Q01P16">
    <property type="interactions" value="357"/>
</dbReference>
<dbReference type="InterPro" id="IPR036390">
    <property type="entry name" value="WH_DNA-bd_sf"/>
</dbReference>
<sequence length="158" mass="16955">MKLSANEEYGLRCLVRIGYAGEGGSLTIPEMSQAEGVSPAYAAKVLRVLRKGGFVKAARGKDGGYTLARPAEAIVIGDVMDVLGGRIFESSFCESHAGQAAICTRSIDCSVRSLWRAVQVAVDQVLSKATLRDLLQNEEEMNSWVRTIPGAKGLHSIQ</sequence>
<dbReference type="SUPFAM" id="SSF46785">
    <property type="entry name" value="Winged helix' DNA-binding domain"/>
    <property type="match status" value="1"/>
</dbReference>
<dbReference type="Pfam" id="PF02082">
    <property type="entry name" value="Rrf2"/>
    <property type="match status" value="1"/>
</dbReference>
<dbReference type="GO" id="GO:0003700">
    <property type="term" value="F:DNA-binding transcription factor activity"/>
    <property type="evidence" value="ECO:0007669"/>
    <property type="project" value="TreeGrafter"/>
</dbReference>
<dbReference type="PROSITE" id="PS51197">
    <property type="entry name" value="HTH_RRF2_2"/>
    <property type="match status" value="1"/>
</dbReference>
<dbReference type="PANTHER" id="PTHR33221">
    <property type="entry name" value="WINGED HELIX-TURN-HELIX TRANSCRIPTIONAL REGULATOR, RRF2 FAMILY"/>
    <property type="match status" value="1"/>
</dbReference>
<name>Q01P16_SOLUE</name>
<reference evidence="2" key="1">
    <citation type="submission" date="2006-10" db="EMBL/GenBank/DDBJ databases">
        <title>Complete sequence of Solibacter usitatus Ellin6076.</title>
        <authorList>
            <consortium name="US DOE Joint Genome Institute"/>
            <person name="Copeland A."/>
            <person name="Lucas S."/>
            <person name="Lapidus A."/>
            <person name="Barry K."/>
            <person name="Detter J.C."/>
            <person name="Glavina del Rio T."/>
            <person name="Hammon N."/>
            <person name="Israni S."/>
            <person name="Dalin E."/>
            <person name="Tice H."/>
            <person name="Pitluck S."/>
            <person name="Thompson L.S."/>
            <person name="Brettin T."/>
            <person name="Bruce D."/>
            <person name="Han C."/>
            <person name="Tapia R."/>
            <person name="Gilna P."/>
            <person name="Schmutz J."/>
            <person name="Larimer F."/>
            <person name="Land M."/>
            <person name="Hauser L."/>
            <person name="Kyrpides N."/>
            <person name="Mikhailova N."/>
            <person name="Janssen P.H."/>
            <person name="Kuske C.R."/>
            <person name="Richardson P."/>
        </authorList>
    </citation>
    <scope>NUCLEOTIDE SEQUENCE</scope>
    <source>
        <strain evidence="2">Ellin6076</strain>
    </source>
</reference>
<keyword evidence="1" id="KW-0238">DNA-binding</keyword>
<dbReference type="NCBIfam" id="TIGR00738">
    <property type="entry name" value="rrf2_super"/>
    <property type="match status" value="1"/>
</dbReference>
<dbReference type="InterPro" id="IPR000944">
    <property type="entry name" value="Tscrpt_reg_Rrf2"/>
</dbReference>
<accession>Q01P16</accession>
<dbReference type="Gene3D" id="1.10.10.10">
    <property type="entry name" value="Winged helix-like DNA-binding domain superfamily/Winged helix DNA-binding domain"/>
    <property type="match status" value="1"/>
</dbReference>
<evidence type="ECO:0000313" key="2">
    <source>
        <dbReference type="EMBL" id="ABJ88604.1"/>
    </source>
</evidence>
<protein>
    <submittedName>
        <fullName evidence="2">Transcriptional regulator, BadM/Rrf2 family</fullName>
    </submittedName>
</protein>
<dbReference type="PANTHER" id="PTHR33221:SF5">
    <property type="entry name" value="HTH-TYPE TRANSCRIPTIONAL REGULATOR ISCR"/>
    <property type="match status" value="1"/>
</dbReference>
<dbReference type="STRING" id="234267.Acid_7705"/>
<dbReference type="OrthoDB" id="9808360at2"/>
<dbReference type="HOGENOM" id="CLU_107144_0_1_0"/>
<dbReference type="eggNOG" id="COG1959">
    <property type="taxonomic scope" value="Bacteria"/>
</dbReference>
<dbReference type="GO" id="GO:0005829">
    <property type="term" value="C:cytosol"/>
    <property type="evidence" value="ECO:0007669"/>
    <property type="project" value="TreeGrafter"/>
</dbReference>
<dbReference type="KEGG" id="sus:Acid_7705"/>